<comment type="subunit">
    <text evidence="8">Monomer.</text>
</comment>
<dbReference type="RefSeq" id="WP_379150315.1">
    <property type="nucleotide sequence ID" value="NZ_JBHSRJ010000002.1"/>
</dbReference>
<feature type="domain" description="Toprim" evidence="10">
    <location>
        <begin position="7"/>
        <end position="133"/>
    </location>
</feature>
<dbReference type="Pfam" id="PF01751">
    <property type="entry name" value="Toprim"/>
    <property type="match status" value="1"/>
</dbReference>
<dbReference type="SMART" id="SM00493">
    <property type="entry name" value="TOPRIM"/>
    <property type="match status" value="1"/>
</dbReference>
<accession>A0ABW1LEZ5</accession>
<feature type="site" description="Interaction with DNA" evidence="8">
    <location>
        <position position="174"/>
    </location>
</feature>
<dbReference type="Proteomes" id="UP001596135">
    <property type="component" value="Unassembled WGS sequence"/>
</dbReference>
<feature type="site" description="Interaction with DNA" evidence="8">
    <location>
        <position position="167"/>
    </location>
</feature>
<dbReference type="InterPro" id="IPR013824">
    <property type="entry name" value="Topo_IA_cen_sub1"/>
</dbReference>
<dbReference type="PANTHER" id="PTHR42785">
    <property type="entry name" value="DNA TOPOISOMERASE, TYPE IA, CORE"/>
    <property type="match status" value="1"/>
</dbReference>
<feature type="site" description="Interaction with DNA" evidence="8">
    <location>
        <position position="158"/>
    </location>
</feature>
<dbReference type="InterPro" id="IPR023406">
    <property type="entry name" value="Topo_IA_AS"/>
</dbReference>
<comment type="catalytic activity">
    <reaction evidence="1 8">
        <text>ATP-independent breakage of single-stranded DNA, followed by passage and rejoining.</text>
        <dbReference type="EC" id="5.6.2.1"/>
    </reaction>
</comment>
<dbReference type="Gene3D" id="1.10.290.10">
    <property type="entry name" value="Topoisomerase I, domain 4"/>
    <property type="match status" value="1"/>
</dbReference>
<keyword evidence="13" id="KW-1185">Reference proteome</keyword>
<evidence type="ECO:0000256" key="2">
    <source>
        <dbReference type="ARBA" id="ARBA00009446"/>
    </source>
</evidence>
<name>A0ABW1LEZ5_9ACTN</name>
<sequence>MTGPVAHKLVIVESPAKARTIGGYLGQGYVVESSIGHIRDLPQSAADTPAKIKDKPWGRLAVDVDNGFEPYYVVPRDKKSHITKLKGLLKDADELYLATDEDREGEAIAWHLLDELKPKKDIPVKRMVFHEITKQAILDAADNPRELDMDLVEAQEARRILDRLYGYEVSPVLWKKVMSGLSAGRVQSVATRLVVARERERMAFRVASYWDLEGTFDAGASKEPRMFPAKLHSIDGSRVAGGSDFGPDGLIKSKKEERVHLDRTAAEALVSALSDTTYDVRSVEAKPYRRSPYAPFRTTTFQQEASRKLGMSASVAMSVAQRLYENGFITYMRTDSTTLSGGAINAARTQVRELYGAEYLPDAPRTYTSKVKNAQEAHEAIRPAGESFRTPAQTGLTGDQFRVYELIWMRTVASQMKDAVGQSVSVRIGGAAADGRDVVFAASGRVITFHGFLKAYVEGTEGGKRSDDDQVPLPDLHEGDAVSAASLSANGHETKPPARYTEATLIKELEDREIGRPSTYASIIGTILNRGYVYKKGTALVPAWLAFSVTRLLEEHFPRQISYEFTAGMEDVLDDIAGGRKDLQTELGEFYYGSDTVAGLKPLVDGLGDIDARELATFPVGGPDSGINLRVGRYGPYLEGPDDEGTPYAVRANVPDDLPPDELTLEKAKELLANPAGEEIELGVHPESGLQIVAKNGRFGPYVTEVLPEDAKKNDKARTGSLFKSMSLDTITLDDALKLLSLPRVVGADPESGDEITAQNGRYGPYLKKGTDSRSLTSEDQLLSITLDEALRIYAQPKQRGRAAAAPPLKELGNDPVSGQPIVVKAGRFGEYVTDGEYNATLRKEDSVEAITPERAAELLAERRAKGPAKKATKKTTKKAPAKKAAAKKTAKKTTKKAAAKKS</sequence>
<feature type="site" description="Interaction with DNA" evidence="8">
    <location>
        <position position="37"/>
    </location>
</feature>
<comment type="similarity">
    <text evidence="2 8">Belongs to the type IA topoisomerase family.</text>
</comment>
<evidence type="ECO:0000256" key="4">
    <source>
        <dbReference type="ARBA" id="ARBA00022842"/>
    </source>
</evidence>
<feature type="region of interest" description="Disordered" evidence="9">
    <location>
        <begin position="748"/>
        <end position="773"/>
    </location>
</feature>
<evidence type="ECO:0000256" key="8">
    <source>
        <dbReference type="HAMAP-Rule" id="MF_00952"/>
    </source>
</evidence>
<feature type="region of interest" description="Interaction with DNA" evidence="8">
    <location>
        <begin position="182"/>
        <end position="187"/>
    </location>
</feature>
<dbReference type="PRINTS" id="PR00417">
    <property type="entry name" value="PRTPISMRASEI"/>
</dbReference>
<dbReference type="Gene3D" id="1.10.460.10">
    <property type="entry name" value="Topoisomerase I, domain 2"/>
    <property type="match status" value="1"/>
</dbReference>
<evidence type="ECO:0000256" key="6">
    <source>
        <dbReference type="ARBA" id="ARBA00023125"/>
    </source>
</evidence>
<evidence type="ECO:0000313" key="13">
    <source>
        <dbReference type="Proteomes" id="UP001596135"/>
    </source>
</evidence>
<feature type="domain" description="Topo IA-type catalytic" evidence="11">
    <location>
        <begin position="148"/>
        <end position="598"/>
    </location>
</feature>
<dbReference type="Pfam" id="PF13368">
    <property type="entry name" value="Toprim_C_rpt"/>
    <property type="match status" value="4"/>
</dbReference>
<dbReference type="PROSITE" id="PS50880">
    <property type="entry name" value="TOPRIM"/>
    <property type="match status" value="1"/>
</dbReference>
<evidence type="ECO:0000259" key="10">
    <source>
        <dbReference type="PROSITE" id="PS50880"/>
    </source>
</evidence>
<organism evidence="12 13">
    <name type="scientific">Nocardioides hankookensis</name>
    <dbReference type="NCBI Taxonomy" id="443157"/>
    <lineage>
        <taxon>Bacteria</taxon>
        <taxon>Bacillati</taxon>
        <taxon>Actinomycetota</taxon>
        <taxon>Actinomycetes</taxon>
        <taxon>Propionibacteriales</taxon>
        <taxon>Nocardioidaceae</taxon>
        <taxon>Nocardioides</taxon>
    </lineage>
</organism>
<evidence type="ECO:0000256" key="5">
    <source>
        <dbReference type="ARBA" id="ARBA00023029"/>
    </source>
</evidence>
<reference evidence="13" key="1">
    <citation type="journal article" date="2019" name="Int. J. Syst. Evol. Microbiol.">
        <title>The Global Catalogue of Microorganisms (GCM) 10K type strain sequencing project: providing services to taxonomists for standard genome sequencing and annotation.</title>
        <authorList>
            <consortium name="The Broad Institute Genomics Platform"/>
            <consortium name="The Broad Institute Genome Sequencing Center for Infectious Disease"/>
            <person name="Wu L."/>
            <person name="Ma J."/>
        </authorList>
    </citation>
    <scope>NUCLEOTIDE SEQUENCE [LARGE SCALE GENOMIC DNA]</scope>
    <source>
        <strain evidence="13">CCUG 54522</strain>
    </source>
</reference>
<dbReference type="InterPro" id="IPR023405">
    <property type="entry name" value="Topo_IA_core_domain"/>
</dbReference>
<dbReference type="EC" id="5.6.2.1" evidence="8"/>
<dbReference type="InterPro" id="IPR005733">
    <property type="entry name" value="TopoI_bac-type"/>
</dbReference>
<dbReference type="InterPro" id="IPR028612">
    <property type="entry name" value="Topoisom_1_IA"/>
</dbReference>
<evidence type="ECO:0000313" key="12">
    <source>
        <dbReference type="EMBL" id="MFC6042086.1"/>
    </source>
</evidence>
<dbReference type="Gene3D" id="3.40.50.140">
    <property type="match status" value="1"/>
</dbReference>
<dbReference type="InterPro" id="IPR013826">
    <property type="entry name" value="Topo_IA_cen_sub3"/>
</dbReference>
<dbReference type="InterPro" id="IPR006171">
    <property type="entry name" value="TOPRIM_dom"/>
</dbReference>
<dbReference type="InterPro" id="IPR003602">
    <property type="entry name" value="Topo_IA_DNA-bd_dom"/>
</dbReference>
<dbReference type="SMART" id="SM00437">
    <property type="entry name" value="TOP1Ac"/>
    <property type="match status" value="1"/>
</dbReference>
<dbReference type="NCBIfam" id="TIGR01051">
    <property type="entry name" value="topA_bact"/>
    <property type="match status" value="1"/>
</dbReference>
<dbReference type="InterPro" id="IPR013497">
    <property type="entry name" value="Topo_IA_cen"/>
</dbReference>
<keyword evidence="4" id="KW-0460">Magnesium</keyword>
<dbReference type="InterPro" id="IPR013825">
    <property type="entry name" value="Topo_IA_cen_sub2"/>
</dbReference>
<comment type="caution">
    <text evidence="12">The sequence shown here is derived from an EMBL/GenBank/DDBJ whole genome shotgun (WGS) entry which is preliminary data.</text>
</comment>
<evidence type="ECO:0000256" key="9">
    <source>
        <dbReference type="SAM" id="MobiDB-lite"/>
    </source>
</evidence>
<dbReference type="EMBL" id="JBHSRJ010000002">
    <property type="protein sequence ID" value="MFC6042086.1"/>
    <property type="molecule type" value="Genomic_DNA"/>
</dbReference>
<dbReference type="GO" id="GO:0003917">
    <property type="term" value="F:DNA topoisomerase type I (single strand cut, ATP-independent) activity"/>
    <property type="evidence" value="ECO:0007669"/>
    <property type="project" value="UniProtKB-EC"/>
</dbReference>
<dbReference type="InterPro" id="IPR000380">
    <property type="entry name" value="Topo_IA"/>
</dbReference>
<feature type="region of interest" description="Disordered" evidence="9">
    <location>
        <begin position="861"/>
        <end position="903"/>
    </location>
</feature>
<keyword evidence="3" id="KW-0479">Metal-binding</keyword>
<keyword evidence="7 8" id="KW-0413">Isomerase</keyword>
<evidence type="ECO:0000256" key="3">
    <source>
        <dbReference type="ARBA" id="ARBA00022723"/>
    </source>
</evidence>
<feature type="site" description="Interaction with DNA" evidence="8">
    <location>
        <position position="333"/>
    </location>
</feature>
<dbReference type="Gene3D" id="2.70.20.10">
    <property type="entry name" value="Topoisomerase I, domain 3"/>
    <property type="match status" value="1"/>
</dbReference>
<feature type="site" description="Interaction with DNA" evidence="8">
    <location>
        <position position="162"/>
    </location>
</feature>
<dbReference type="HAMAP" id="MF_00952">
    <property type="entry name" value="Topoisom_1_prok"/>
    <property type="match status" value="1"/>
</dbReference>
<dbReference type="PROSITE" id="PS52039">
    <property type="entry name" value="TOPO_IA_2"/>
    <property type="match status" value="1"/>
</dbReference>
<dbReference type="Pfam" id="PF01131">
    <property type="entry name" value="Topoisom_bac"/>
    <property type="match status" value="1"/>
</dbReference>
<dbReference type="InterPro" id="IPR003601">
    <property type="entry name" value="Topo_IA_2"/>
</dbReference>
<gene>
    <name evidence="8 12" type="primary">topA</name>
    <name evidence="12" type="ORF">ACFPYL_03330</name>
</gene>
<comment type="function">
    <text evidence="8">Releases the supercoiling and torsional tension of DNA, which is introduced during the DNA replication and transcription, by transiently cleaving and rejoining one strand of the DNA duplex. Introduces a single-strand break via transesterification at a target site in duplex DNA. The scissile phosphodiester is attacked by the catalytic tyrosine of the enzyme, resulting in the formation of a DNA-(5'-phosphotyrosyl)-enzyme intermediate and the expulsion of a 3'-OH DNA strand. The free DNA strand then undergoes passage around the unbroken strand, thus removing DNA supercoils. Finally, in the religation step, the DNA 3'-OH attacks the covalent intermediate to expel the active-site tyrosine and restore the DNA phosphodiester backbone.</text>
</comment>
<evidence type="ECO:0000256" key="1">
    <source>
        <dbReference type="ARBA" id="ARBA00000213"/>
    </source>
</evidence>
<dbReference type="CDD" id="cd00186">
    <property type="entry name" value="TOP1Ac"/>
    <property type="match status" value="1"/>
</dbReference>
<protein>
    <recommendedName>
        <fullName evidence="8">DNA topoisomerase 1</fullName>
        <ecNumber evidence="8">5.6.2.1</ecNumber>
    </recommendedName>
    <alternativeName>
        <fullName evidence="8">DNA topoisomerase I</fullName>
    </alternativeName>
</protein>
<feature type="active site" description="O-(5'-phospho-DNA)-tyrosine intermediate" evidence="8">
    <location>
        <position position="331"/>
    </location>
</feature>
<keyword evidence="5 8" id="KW-0799">Topoisomerase</keyword>
<feature type="compositionally biased region" description="Basic residues" evidence="9">
    <location>
        <begin position="866"/>
        <end position="903"/>
    </location>
</feature>
<dbReference type="InterPro" id="IPR034149">
    <property type="entry name" value="TOPRIM_TopoI"/>
</dbReference>
<dbReference type="InterPro" id="IPR025589">
    <property type="entry name" value="Toprim_C_rpt"/>
</dbReference>
<proteinExistence type="inferred from homology"/>
<dbReference type="PROSITE" id="PS00396">
    <property type="entry name" value="TOPO_IA_1"/>
    <property type="match status" value="1"/>
</dbReference>
<keyword evidence="6 8" id="KW-0238">DNA-binding</keyword>
<dbReference type="SMART" id="SM00436">
    <property type="entry name" value="TOP1Bc"/>
    <property type="match status" value="1"/>
</dbReference>
<dbReference type="SUPFAM" id="SSF56712">
    <property type="entry name" value="Prokaryotic type I DNA topoisomerase"/>
    <property type="match status" value="1"/>
</dbReference>
<dbReference type="PANTHER" id="PTHR42785:SF1">
    <property type="entry name" value="DNA TOPOISOMERASE"/>
    <property type="match status" value="1"/>
</dbReference>
<feature type="site" description="Interaction with DNA" evidence="8">
    <location>
        <position position="159"/>
    </location>
</feature>
<evidence type="ECO:0000259" key="11">
    <source>
        <dbReference type="PROSITE" id="PS52039"/>
    </source>
</evidence>
<evidence type="ECO:0000256" key="7">
    <source>
        <dbReference type="ARBA" id="ARBA00023235"/>
    </source>
</evidence>
<feature type="site" description="Interaction with DNA" evidence="8">
    <location>
        <position position="530"/>
    </location>
</feature>
<dbReference type="CDD" id="cd03363">
    <property type="entry name" value="TOPRIM_TopoIA_TopoI"/>
    <property type="match status" value="1"/>
</dbReference>